<dbReference type="PANTHER" id="PTHR43107:SF15">
    <property type="entry name" value="FATTY ACID TRANSPORT PROTEIN 3, ISOFORM A"/>
    <property type="match status" value="1"/>
</dbReference>
<dbReference type="GO" id="GO:0044539">
    <property type="term" value="P:long-chain fatty acid import into cell"/>
    <property type="evidence" value="ECO:0007669"/>
    <property type="project" value="TreeGrafter"/>
</dbReference>
<dbReference type="PROSITE" id="PS00455">
    <property type="entry name" value="AMP_BINDING"/>
    <property type="match status" value="1"/>
</dbReference>
<feature type="domain" description="AMP-dependent synthetase/ligase" evidence="5">
    <location>
        <begin position="5"/>
        <end position="323"/>
    </location>
</feature>
<dbReference type="GO" id="GO:0005789">
    <property type="term" value="C:endoplasmic reticulum membrane"/>
    <property type="evidence" value="ECO:0007669"/>
    <property type="project" value="TreeGrafter"/>
</dbReference>
<evidence type="ECO:0000313" key="6">
    <source>
        <dbReference type="EMBL" id="GMH88127.1"/>
    </source>
</evidence>
<protein>
    <recommendedName>
        <fullName evidence="5">AMP-dependent synthetase/ligase domain-containing protein</fullName>
    </recommendedName>
</protein>
<name>A0A9W7ERJ1_9STRA</name>
<evidence type="ECO:0000256" key="2">
    <source>
        <dbReference type="ARBA" id="ARBA00022598"/>
    </source>
</evidence>
<evidence type="ECO:0000259" key="5">
    <source>
        <dbReference type="Pfam" id="PF00501"/>
    </source>
</evidence>
<gene>
    <name evidence="6" type="ORF">TrVE_jg13237</name>
</gene>
<keyword evidence="7" id="KW-1185">Reference proteome</keyword>
<comment type="caution">
    <text evidence="6">The sequence shown here is derived from an EMBL/GenBank/DDBJ whole genome shotgun (WGS) entry which is preliminary data.</text>
</comment>
<dbReference type="Gene3D" id="3.40.50.12780">
    <property type="entry name" value="N-terminal domain of ligase-like"/>
    <property type="match status" value="1"/>
</dbReference>
<keyword evidence="4" id="KW-0067">ATP-binding</keyword>
<dbReference type="InterPro" id="IPR020845">
    <property type="entry name" value="AMP-binding_CS"/>
</dbReference>
<dbReference type="GO" id="GO:0005886">
    <property type="term" value="C:plasma membrane"/>
    <property type="evidence" value="ECO:0007669"/>
    <property type="project" value="TreeGrafter"/>
</dbReference>
<proteinExistence type="inferred from homology"/>
<dbReference type="InterPro" id="IPR000873">
    <property type="entry name" value="AMP-dep_synth/lig_dom"/>
</dbReference>
<dbReference type="GO" id="GO:0005524">
    <property type="term" value="F:ATP binding"/>
    <property type="evidence" value="ECO:0007669"/>
    <property type="project" value="UniProtKB-KW"/>
</dbReference>
<dbReference type="InterPro" id="IPR042099">
    <property type="entry name" value="ANL_N_sf"/>
</dbReference>
<dbReference type="AlphaFoldDB" id="A0A9W7ERJ1"/>
<dbReference type="PANTHER" id="PTHR43107">
    <property type="entry name" value="LONG-CHAIN FATTY ACID TRANSPORT PROTEIN"/>
    <property type="match status" value="1"/>
</dbReference>
<dbReference type="EMBL" id="BRXX01000079">
    <property type="protein sequence ID" value="GMH88127.1"/>
    <property type="molecule type" value="Genomic_DNA"/>
</dbReference>
<dbReference type="Pfam" id="PF00501">
    <property type="entry name" value="AMP-binding"/>
    <property type="match status" value="1"/>
</dbReference>
<dbReference type="GO" id="GO:0004467">
    <property type="term" value="F:long-chain fatty acid-CoA ligase activity"/>
    <property type="evidence" value="ECO:0007669"/>
    <property type="project" value="TreeGrafter"/>
</dbReference>
<dbReference type="GO" id="GO:0005324">
    <property type="term" value="F:long-chain fatty acid transmembrane transporter activity"/>
    <property type="evidence" value="ECO:0007669"/>
    <property type="project" value="TreeGrafter"/>
</dbReference>
<sequence>MTVWESRVKSTPNNDFMINLSNATTFTYKSANELSLNVSSAIQSLPGCKCLALLMPSCAEYVCLWLGLSRVGCTAALINTNLMGTALVHAIKTAVGDSETKRVVVSEELLTNVDAVRGQLSSLGIEVLVYYHNTNKVSGFNKLLEQTSGTPVDQDGVPARAWNSDLFYIYTSGTTGLPKASKINHLRFYIAGLMFSKLCRAGTSDRIYCALPLYHSAGGMLGVSGAICAGATIVLRSKFSVSKLSSDLVTNKCTIMQYIGEFARFAVNGSKTPELDALAGKTCRVAFGNGMRPEVWSVFQKRFNIPNVIEFYGSTEGNATLVNNTNVVGAIGVIPWFAKFLYPVRLVRCDNSDGTLTRGEDGLAQVAAPDEPGHLLGLIKDNDPTRRFDGYTDKAATEKKIVQNVLSKGDRWFASGDLLRSDSFGFLFWVDRIGDTFRWKGENVSTAEVAAAFIAEGGERSKIDDVNVYGVEIEGKDGRAGMGRVALKAGVKPSSMDYGSLYKELAAELPGYAMPVFLRIPLAVAVAEEGEAMTGTFKHKKGPLREQGFSLVLVGIEEALYFRDDGKKTFVKMDLKMEKSIREGKIRV</sequence>
<evidence type="ECO:0000313" key="7">
    <source>
        <dbReference type="Proteomes" id="UP001165160"/>
    </source>
</evidence>
<keyword evidence="3" id="KW-0547">Nucleotide-binding</keyword>
<dbReference type="Proteomes" id="UP001165160">
    <property type="component" value="Unassembled WGS sequence"/>
</dbReference>
<dbReference type="SUPFAM" id="SSF56801">
    <property type="entry name" value="Acetyl-CoA synthetase-like"/>
    <property type="match status" value="1"/>
</dbReference>
<evidence type="ECO:0000256" key="3">
    <source>
        <dbReference type="ARBA" id="ARBA00022741"/>
    </source>
</evidence>
<evidence type="ECO:0000256" key="1">
    <source>
        <dbReference type="ARBA" id="ARBA00006432"/>
    </source>
</evidence>
<organism evidence="6 7">
    <name type="scientific">Triparma verrucosa</name>
    <dbReference type="NCBI Taxonomy" id="1606542"/>
    <lineage>
        <taxon>Eukaryota</taxon>
        <taxon>Sar</taxon>
        <taxon>Stramenopiles</taxon>
        <taxon>Ochrophyta</taxon>
        <taxon>Bolidophyceae</taxon>
        <taxon>Parmales</taxon>
        <taxon>Triparmaceae</taxon>
        <taxon>Triparma</taxon>
    </lineage>
</organism>
<reference evidence="7" key="1">
    <citation type="journal article" date="2023" name="Commun. Biol.">
        <title>Genome analysis of Parmales, the sister group of diatoms, reveals the evolutionary specialization of diatoms from phago-mixotrophs to photoautotrophs.</title>
        <authorList>
            <person name="Ban H."/>
            <person name="Sato S."/>
            <person name="Yoshikawa S."/>
            <person name="Yamada K."/>
            <person name="Nakamura Y."/>
            <person name="Ichinomiya M."/>
            <person name="Sato N."/>
            <person name="Blanc-Mathieu R."/>
            <person name="Endo H."/>
            <person name="Kuwata A."/>
            <person name="Ogata H."/>
        </authorList>
    </citation>
    <scope>NUCLEOTIDE SEQUENCE [LARGE SCALE GENOMIC DNA]</scope>
    <source>
        <strain evidence="7">NIES 3699</strain>
    </source>
</reference>
<accession>A0A9W7ERJ1</accession>
<comment type="similarity">
    <text evidence="1">Belongs to the ATP-dependent AMP-binding enzyme family.</text>
</comment>
<keyword evidence="2" id="KW-0436">Ligase</keyword>
<evidence type="ECO:0000256" key="4">
    <source>
        <dbReference type="ARBA" id="ARBA00022840"/>
    </source>
</evidence>